<dbReference type="SUPFAM" id="SSF53335">
    <property type="entry name" value="S-adenosyl-L-methionine-dependent methyltransferases"/>
    <property type="match status" value="1"/>
</dbReference>
<dbReference type="Gene3D" id="3.90.120.10">
    <property type="entry name" value="DNA Methylase, subunit A, domain 2"/>
    <property type="match status" value="1"/>
</dbReference>
<reference evidence="4" key="1">
    <citation type="journal article" date="2019" name="MBio">
        <title>Virus Genomes from Deep Sea Sediments Expand the Ocean Megavirome and Support Independent Origins of Viral Gigantism.</title>
        <authorList>
            <person name="Backstrom D."/>
            <person name="Yutin N."/>
            <person name="Jorgensen S.L."/>
            <person name="Dharamshi J."/>
            <person name="Homa F."/>
            <person name="Zaremba-Niedwiedzka K."/>
            <person name="Spang A."/>
            <person name="Wolf Y.I."/>
            <person name="Koonin E.V."/>
            <person name="Ettema T.J."/>
        </authorList>
    </citation>
    <scope>NUCLEOTIDE SEQUENCE</scope>
</reference>
<protein>
    <submittedName>
        <fullName evidence="4">C-5 cytosine-specific DNA methylase</fullName>
    </submittedName>
</protein>
<accession>A0A481YQJ7</accession>
<dbReference type="InterPro" id="IPR001525">
    <property type="entry name" value="C5_MeTfrase"/>
</dbReference>
<dbReference type="GO" id="GO:0032259">
    <property type="term" value="P:methylation"/>
    <property type="evidence" value="ECO:0007669"/>
    <property type="project" value="UniProtKB-KW"/>
</dbReference>
<dbReference type="InterPro" id="IPR029063">
    <property type="entry name" value="SAM-dependent_MTases_sf"/>
</dbReference>
<name>A0A481YQJ7_9VIRU</name>
<dbReference type="PROSITE" id="PS00095">
    <property type="entry name" value="C5_MTASE_2"/>
    <property type="match status" value="1"/>
</dbReference>
<dbReference type="InterPro" id="IPR031303">
    <property type="entry name" value="C5_meth_CS"/>
</dbReference>
<keyword evidence="2" id="KW-0808">Transferase</keyword>
<keyword evidence="3" id="KW-0949">S-adenosyl-L-methionine</keyword>
<sequence>MGTGGHNVPLILTEDGKIRKLIPRECFNLQGFPKSFLLPGIADGHLYKQVGNSVTVPLVKKLAEEIVRILDLQK</sequence>
<evidence type="ECO:0000256" key="3">
    <source>
        <dbReference type="ARBA" id="ARBA00022691"/>
    </source>
</evidence>
<evidence type="ECO:0000313" key="4">
    <source>
        <dbReference type="EMBL" id="QBK85339.1"/>
    </source>
</evidence>
<evidence type="ECO:0000256" key="1">
    <source>
        <dbReference type="ARBA" id="ARBA00022603"/>
    </source>
</evidence>
<dbReference type="EMBL" id="MK500317">
    <property type="protein sequence ID" value="QBK85339.1"/>
    <property type="molecule type" value="Genomic_DNA"/>
</dbReference>
<keyword evidence="1 4" id="KW-0489">Methyltransferase</keyword>
<gene>
    <name evidence="4" type="ORF">LCIVAC01_01480</name>
</gene>
<evidence type="ECO:0000256" key="2">
    <source>
        <dbReference type="ARBA" id="ARBA00022679"/>
    </source>
</evidence>
<dbReference type="Pfam" id="PF00145">
    <property type="entry name" value="DNA_methylase"/>
    <property type="match status" value="1"/>
</dbReference>
<proteinExistence type="predicted"/>
<dbReference type="GO" id="GO:0008168">
    <property type="term" value="F:methyltransferase activity"/>
    <property type="evidence" value="ECO:0007669"/>
    <property type="project" value="UniProtKB-KW"/>
</dbReference>
<organism evidence="4">
    <name type="scientific">Iridovirus LCIVAC01</name>
    <dbReference type="NCBI Taxonomy" id="2506607"/>
    <lineage>
        <taxon>Viruses</taxon>
        <taxon>Varidnaviria</taxon>
        <taxon>Bamfordvirae</taxon>
        <taxon>Nucleocytoviricota</taxon>
        <taxon>Megaviricetes</taxon>
        <taxon>Pimascovirales</taxon>
        <taxon>Pimascovirales incertae sedis</taxon>
        <taxon>Iridoviridae</taxon>
    </lineage>
</organism>